<name>A0A2K3KP64_TRIPR</name>
<feature type="non-terminal residue" evidence="1">
    <location>
        <position position="1"/>
    </location>
</feature>
<evidence type="ECO:0000313" key="2">
    <source>
        <dbReference type="Proteomes" id="UP000236291"/>
    </source>
</evidence>
<proteinExistence type="predicted"/>
<reference evidence="1 2" key="2">
    <citation type="journal article" date="2017" name="Front. Plant Sci.">
        <title>Gene Classification and Mining of Molecular Markers Useful in Red Clover (Trifolium pratense) Breeding.</title>
        <authorList>
            <person name="Istvanek J."/>
            <person name="Dluhosova J."/>
            <person name="Dluhos P."/>
            <person name="Patkova L."/>
            <person name="Nedelnik J."/>
            <person name="Repkova J."/>
        </authorList>
    </citation>
    <scope>NUCLEOTIDE SEQUENCE [LARGE SCALE GENOMIC DNA]</scope>
    <source>
        <strain evidence="2">cv. Tatra</strain>
        <tissue evidence="1">Young leaves</tissue>
    </source>
</reference>
<evidence type="ECO:0000313" key="1">
    <source>
        <dbReference type="EMBL" id="PNX68085.1"/>
    </source>
</evidence>
<sequence>KAMKFLQMEAAQGVVMSDQVLPQEIQHHGGSGAG</sequence>
<dbReference type="EMBL" id="ASHM01221696">
    <property type="protein sequence ID" value="PNX68085.1"/>
    <property type="molecule type" value="Genomic_DNA"/>
</dbReference>
<gene>
    <name evidence="1" type="ORF">L195_g063817</name>
</gene>
<accession>A0A2K3KP64</accession>
<protein>
    <submittedName>
        <fullName evidence="1">Uncharacterized protein</fullName>
    </submittedName>
</protein>
<comment type="caution">
    <text evidence="1">The sequence shown here is derived from an EMBL/GenBank/DDBJ whole genome shotgun (WGS) entry which is preliminary data.</text>
</comment>
<dbReference type="AlphaFoldDB" id="A0A2K3KP64"/>
<dbReference type="Proteomes" id="UP000236291">
    <property type="component" value="Unassembled WGS sequence"/>
</dbReference>
<organism evidence="1 2">
    <name type="scientific">Trifolium pratense</name>
    <name type="common">Red clover</name>
    <dbReference type="NCBI Taxonomy" id="57577"/>
    <lineage>
        <taxon>Eukaryota</taxon>
        <taxon>Viridiplantae</taxon>
        <taxon>Streptophyta</taxon>
        <taxon>Embryophyta</taxon>
        <taxon>Tracheophyta</taxon>
        <taxon>Spermatophyta</taxon>
        <taxon>Magnoliopsida</taxon>
        <taxon>eudicotyledons</taxon>
        <taxon>Gunneridae</taxon>
        <taxon>Pentapetalae</taxon>
        <taxon>rosids</taxon>
        <taxon>fabids</taxon>
        <taxon>Fabales</taxon>
        <taxon>Fabaceae</taxon>
        <taxon>Papilionoideae</taxon>
        <taxon>50 kb inversion clade</taxon>
        <taxon>NPAAA clade</taxon>
        <taxon>Hologalegina</taxon>
        <taxon>IRL clade</taxon>
        <taxon>Trifolieae</taxon>
        <taxon>Trifolium</taxon>
    </lineage>
</organism>
<reference evidence="1 2" key="1">
    <citation type="journal article" date="2014" name="Am. J. Bot.">
        <title>Genome assembly and annotation for red clover (Trifolium pratense; Fabaceae).</title>
        <authorList>
            <person name="Istvanek J."/>
            <person name="Jaros M."/>
            <person name="Krenek A."/>
            <person name="Repkova J."/>
        </authorList>
    </citation>
    <scope>NUCLEOTIDE SEQUENCE [LARGE SCALE GENOMIC DNA]</scope>
    <source>
        <strain evidence="2">cv. Tatra</strain>
        <tissue evidence="1">Young leaves</tissue>
    </source>
</reference>